<proteinExistence type="inferred from homology"/>
<keyword evidence="4" id="KW-0464">Manganese</keyword>
<keyword evidence="3 5" id="KW-0378">Hydrolase</keyword>
<dbReference type="Pfam" id="PF00491">
    <property type="entry name" value="Arginase"/>
    <property type="match status" value="1"/>
</dbReference>
<dbReference type="Gene3D" id="3.40.800.10">
    <property type="entry name" value="Ureohydrolase domain"/>
    <property type="match status" value="1"/>
</dbReference>
<name>U1N9J1_9EURY</name>
<dbReference type="InterPro" id="IPR023696">
    <property type="entry name" value="Ureohydrolase_dom_sf"/>
</dbReference>
<dbReference type="GO" id="GO:0033389">
    <property type="term" value="P:putrescine biosynthetic process from arginine, via agmatine"/>
    <property type="evidence" value="ECO:0007669"/>
    <property type="project" value="TreeGrafter"/>
</dbReference>
<dbReference type="Proteomes" id="UP000030649">
    <property type="component" value="Unassembled WGS sequence"/>
</dbReference>
<dbReference type="STRING" id="1238424.J07HQW1_03492"/>
<dbReference type="GO" id="GO:0046872">
    <property type="term" value="F:metal ion binding"/>
    <property type="evidence" value="ECO:0007669"/>
    <property type="project" value="UniProtKB-KW"/>
</dbReference>
<dbReference type="PANTHER" id="PTHR11358">
    <property type="entry name" value="ARGINASE/AGMATINASE"/>
    <property type="match status" value="1"/>
</dbReference>
<evidence type="ECO:0000256" key="5">
    <source>
        <dbReference type="RuleBase" id="RU003684"/>
    </source>
</evidence>
<feature type="binding site" evidence="4">
    <location>
        <position position="103"/>
    </location>
    <ligand>
        <name>Mn(2+)</name>
        <dbReference type="ChEBI" id="CHEBI:29035"/>
        <label>1</label>
    </ligand>
</feature>
<dbReference type="PIRSF" id="PIRSF036979">
    <property type="entry name" value="Arginase"/>
    <property type="match status" value="1"/>
</dbReference>
<dbReference type="InterPro" id="IPR005925">
    <property type="entry name" value="Agmatinase-rel"/>
</dbReference>
<feature type="binding site" evidence="4">
    <location>
        <position position="203"/>
    </location>
    <ligand>
        <name>Mn(2+)</name>
        <dbReference type="ChEBI" id="CHEBI:29035"/>
        <label>1</label>
    </ligand>
</feature>
<dbReference type="EMBL" id="KE356560">
    <property type="protein sequence ID" value="ERG93430.1"/>
    <property type="molecule type" value="Genomic_DNA"/>
</dbReference>
<keyword evidence="2 4" id="KW-0479">Metal-binding</keyword>
<evidence type="ECO:0000256" key="2">
    <source>
        <dbReference type="ARBA" id="ARBA00022723"/>
    </source>
</evidence>
<evidence type="ECO:0000256" key="4">
    <source>
        <dbReference type="PIRSR" id="PIRSR036979-1"/>
    </source>
</evidence>
<evidence type="ECO:0000313" key="7">
    <source>
        <dbReference type="Proteomes" id="UP000030649"/>
    </source>
</evidence>
<feature type="binding site" evidence="4">
    <location>
        <position position="124"/>
    </location>
    <ligand>
        <name>Mn(2+)</name>
        <dbReference type="ChEBI" id="CHEBI:29035"/>
        <label>2</label>
    </ligand>
</feature>
<feature type="binding site" evidence="4">
    <location>
        <position position="205"/>
    </location>
    <ligand>
        <name>Mn(2+)</name>
        <dbReference type="ChEBI" id="CHEBI:29035"/>
        <label>1</label>
    </ligand>
</feature>
<reference evidence="6 7" key="1">
    <citation type="journal article" date="2013" name="PLoS ONE">
        <title>Assembly-driven community genomics of a hypersaline microbial ecosystem.</title>
        <authorList>
            <person name="Podell S."/>
            <person name="Ugalde J.A."/>
            <person name="Narasingarao P."/>
            <person name="Banfield J.F."/>
            <person name="Heidelberg K.B."/>
            <person name="Allen E.E."/>
        </authorList>
    </citation>
    <scope>NUCLEOTIDE SEQUENCE [LARGE SCALE GENOMIC DNA]</scope>
    <source>
        <strain evidence="7">J07HQW1</strain>
    </source>
</reference>
<evidence type="ECO:0000313" key="6">
    <source>
        <dbReference type="EMBL" id="ERG93430.1"/>
    </source>
</evidence>
<dbReference type="SUPFAM" id="SSF52768">
    <property type="entry name" value="Arginase/deacetylase"/>
    <property type="match status" value="1"/>
</dbReference>
<evidence type="ECO:0000256" key="1">
    <source>
        <dbReference type="ARBA" id="ARBA00009227"/>
    </source>
</evidence>
<accession>U1N9J1</accession>
<sequence length="282" mass="30550">MFPGTRESIDRDAARYAVVGAPLDVSTSFLPGTRFGPDRIRQFARPFDDYDRRTDLHFSACDVIDQGNIRAWNDTAEYLEWLNGKLTAIVRDDALPVMLGGEHTVSRAGVDAVMPDVFVCFDAHLDLRQTYDGNANSHATVTHHILEMSMIEEVIIIGARTGAEAEWERAAAADVTIVSPSELTAGFDITTWIGDRSSYLSVDIDAVDPGFAPGTGTPEPGGITPQDARETVRAAAGSAVGFDVVEVTDRDDGQTASLAGKLVRDFIYTHHAATMQDTTTKT</sequence>
<dbReference type="NCBIfam" id="TIGR01230">
    <property type="entry name" value="agmatinase"/>
    <property type="match status" value="1"/>
</dbReference>
<evidence type="ECO:0000256" key="3">
    <source>
        <dbReference type="ARBA" id="ARBA00022801"/>
    </source>
</evidence>
<comment type="cofactor">
    <cofactor evidence="4">
        <name>Mn(2+)</name>
        <dbReference type="ChEBI" id="CHEBI:29035"/>
    </cofactor>
    <text evidence="4">Binds 2 manganese ions per subunit.</text>
</comment>
<dbReference type="GO" id="GO:0008783">
    <property type="term" value="F:agmatinase activity"/>
    <property type="evidence" value="ECO:0007669"/>
    <property type="project" value="TreeGrafter"/>
</dbReference>
<dbReference type="PROSITE" id="PS01053">
    <property type="entry name" value="ARGINASE_1"/>
    <property type="match status" value="1"/>
</dbReference>
<dbReference type="PANTHER" id="PTHR11358:SF26">
    <property type="entry name" value="GUANIDINO ACID HYDROLASE, MITOCHONDRIAL"/>
    <property type="match status" value="1"/>
</dbReference>
<protein>
    <submittedName>
        <fullName evidence="6">Agmatinase</fullName>
    </submittedName>
</protein>
<dbReference type="AlphaFoldDB" id="U1N9J1"/>
<organism evidence="6 7">
    <name type="scientific">Haloquadratum walsbyi J07HQW1</name>
    <dbReference type="NCBI Taxonomy" id="1238424"/>
    <lineage>
        <taxon>Archaea</taxon>
        <taxon>Methanobacteriati</taxon>
        <taxon>Methanobacteriota</taxon>
        <taxon>Stenosarchaea group</taxon>
        <taxon>Halobacteria</taxon>
        <taxon>Halobacteriales</taxon>
        <taxon>Haloferacaceae</taxon>
        <taxon>Haloquadratum</taxon>
    </lineage>
</organism>
<comment type="similarity">
    <text evidence="1">Belongs to the arginase family. Agmatinase subfamily.</text>
</comment>
<dbReference type="HOGENOM" id="CLU_039478_0_2_2"/>
<dbReference type="InterPro" id="IPR020855">
    <property type="entry name" value="Ureohydrolase_Mn_BS"/>
</dbReference>
<feature type="binding site" evidence="4">
    <location>
        <position position="126"/>
    </location>
    <ligand>
        <name>Mn(2+)</name>
        <dbReference type="ChEBI" id="CHEBI:29035"/>
        <label>2</label>
    </ligand>
</feature>
<gene>
    <name evidence="6" type="ORF">J07HQW1_03492</name>
</gene>
<feature type="binding site" evidence="4">
    <location>
        <position position="122"/>
    </location>
    <ligand>
        <name>Mn(2+)</name>
        <dbReference type="ChEBI" id="CHEBI:29035"/>
        <label>1</label>
    </ligand>
</feature>
<dbReference type="PROSITE" id="PS51409">
    <property type="entry name" value="ARGINASE_2"/>
    <property type="match status" value="1"/>
</dbReference>
<dbReference type="InterPro" id="IPR006035">
    <property type="entry name" value="Ureohydrolase"/>
</dbReference>